<evidence type="ECO:0000256" key="2">
    <source>
        <dbReference type="ARBA" id="ARBA00023163"/>
    </source>
</evidence>
<dbReference type="Proteomes" id="UP000823399">
    <property type="component" value="Unassembled WGS sequence"/>
</dbReference>
<evidence type="ECO:0000256" key="4">
    <source>
        <dbReference type="SAM" id="MobiDB-lite"/>
    </source>
</evidence>
<dbReference type="GO" id="GO:0000122">
    <property type="term" value="P:negative regulation of transcription by RNA polymerase II"/>
    <property type="evidence" value="ECO:0007669"/>
    <property type="project" value="TreeGrafter"/>
</dbReference>
<keyword evidence="1 3" id="KW-0238">DNA-binding</keyword>
<keyword evidence="3" id="KW-0539">Nucleus</keyword>
<dbReference type="PANTHER" id="PTHR10270">
    <property type="entry name" value="SOX TRANSCRIPTION FACTOR"/>
    <property type="match status" value="1"/>
</dbReference>
<dbReference type="AlphaFoldDB" id="A0A9P7F7T4"/>
<keyword evidence="7" id="KW-1185">Reference proteome</keyword>
<dbReference type="GO" id="GO:0000978">
    <property type="term" value="F:RNA polymerase II cis-regulatory region sequence-specific DNA binding"/>
    <property type="evidence" value="ECO:0007669"/>
    <property type="project" value="TreeGrafter"/>
</dbReference>
<dbReference type="RefSeq" id="XP_041292579.1">
    <property type="nucleotide sequence ID" value="XM_041437410.1"/>
</dbReference>
<dbReference type="GO" id="GO:0030154">
    <property type="term" value="P:cell differentiation"/>
    <property type="evidence" value="ECO:0007669"/>
    <property type="project" value="TreeGrafter"/>
</dbReference>
<dbReference type="InterPro" id="IPR009071">
    <property type="entry name" value="HMG_box_dom"/>
</dbReference>
<reference evidence="6" key="1">
    <citation type="journal article" date="2020" name="New Phytol.">
        <title>Comparative genomics reveals dynamic genome evolution in host specialist ectomycorrhizal fungi.</title>
        <authorList>
            <person name="Lofgren L.A."/>
            <person name="Nguyen N.H."/>
            <person name="Vilgalys R."/>
            <person name="Ruytinx J."/>
            <person name="Liao H.L."/>
            <person name="Branco S."/>
            <person name="Kuo A."/>
            <person name="LaButti K."/>
            <person name="Lipzen A."/>
            <person name="Andreopoulos W."/>
            <person name="Pangilinan J."/>
            <person name="Riley R."/>
            <person name="Hundley H."/>
            <person name="Na H."/>
            <person name="Barry K."/>
            <person name="Grigoriev I.V."/>
            <person name="Stajich J.E."/>
            <person name="Kennedy P.G."/>
        </authorList>
    </citation>
    <scope>NUCLEOTIDE SEQUENCE</scope>
    <source>
        <strain evidence="6">FC423</strain>
    </source>
</reference>
<keyword evidence="2" id="KW-0804">Transcription</keyword>
<name>A0A9P7F7T4_9AGAM</name>
<organism evidence="6 7">
    <name type="scientific">Suillus discolor</name>
    <dbReference type="NCBI Taxonomy" id="1912936"/>
    <lineage>
        <taxon>Eukaryota</taxon>
        <taxon>Fungi</taxon>
        <taxon>Dikarya</taxon>
        <taxon>Basidiomycota</taxon>
        <taxon>Agaricomycotina</taxon>
        <taxon>Agaricomycetes</taxon>
        <taxon>Agaricomycetidae</taxon>
        <taxon>Boletales</taxon>
        <taxon>Suillineae</taxon>
        <taxon>Suillaceae</taxon>
        <taxon>Suillus</taxon>
    </lineage>
</organism>
<evidence type="ECO:0000256" key="1">
    <source>
        <dbReference type="ARBA" id="ARBA00023125"/>
    </source>
</evidence>
<evidence type="ECO:0000256" key="3">
    <source>
        <dbReference type="PROSITE-ProRule" id="PRU00267"/>
    </source>
</evidence>
<sequence>MLFTPQPVLRGWSPPSVEDDHDVHLPDHTFPQPTPFIPSTSCITHQPMAPSSDRRAQRNRSRDPSWIPRPRNAFIIFRCEYSRKHSQAAQEGDDESEAPNPTAKTLSKRAAEAWKELSASEKDIYKVLADREREEHARLYPHYRFRPMRRQISGLKKRQYDMGMNNNSFLLDSDEQMPHYIADVDEDSQEDVVHQQVMEKEGSECVEAYGDFAPKDALGNCAAAHRRSSSVPLPDAFLTPILPSYAPKDDSCRARSTEGREWPLRPLDYVSQAAHVRFGKEFEAQPQQWHPASNDPSSFISFTFGASTGEHDSSIGNPSESHMSFELDYQSPESQNGLTYTPSSFTTITSSLSGWNSDPLSPCMPGQEMLHNFDFFTHPLPLSEYPDHVPGIPQ</sequence>
<dbReference type="Pfam" id="PF00505">
    <property type="entry name" value="HMG_box"/>
    <property type="match status" value="1"/>
</dbReference>
<proteinExistence type="predicted"/>
<dbReference type="PANTHER" id="PTHR10270:SF161">
    <property type="entry name" value="SEX-DETERMINING REGION Y PROTEIN"/>
    <property type="match status" value="1"/>
</dbReference>
<dbReference type="GO" id="GO:0005634">
    <property type="term" value="C:nucleus"/>
    <property type="evidence" value="ECO:0007669"/>
    <property type="project" value="UniProtKB-UniRule"/>
</dbReference>
<dbReference type="CDD" id="cd01389">
    <property type="entry name" value="HMG-box_ROX1-like"/>
    <property type="match status" value="1"/>
</dbReference>
<dbReference type="Gene3D" id="1.10.30.10">
    <property type="entry name" value="High mobility group box domain"/>
    <property type="match status" value="1"/>
</dbReference>
<gene>
    <name evidence="6" type="ORF">F5147DRAFT_696019</name>
</gene>
<evidence type="ECO:0000313" key="6">
    <source>
        <dbReference type="EMBL" id="KAG2107981.1"/>
    </source>
</evidence>
<evidence type="ECO:0000313" key="7">
    <source>
        <dbReference type="Proteomes" id="UP000823399"/>
    </source>
</evidence>
<dbReference type="InterPro" id="IPR050140">
    <property type="entry name" value="SRY-related_HMG-box_TF-like"/>
</dbReference>
<evidence type="ECO:0000259" key="5">
    <source>
        <dbReference type="PROSITE" id="PS50118"/>
    </source>
</evidence>
<feature type="region of interest" description="Disordered" evidence="4">
    <location>
        <begin position="43"/>
        <end position="67"/>
    </location>
</feature>
<dbReference type="GeneID" id="64699669"/>
<dbReference type="SUPFAM" id="SSF47095">
    <property type="entry name" value="HMG-box"/>
    <property type="match status" value="1"/>
</dbReference>
<dbReference type="OrthoDB" id="6247875at2759"/>
<dbReference type="GO" id="GO:0001228">
    <property type="term" value="F:DNA-binding transcription activator activity, RNA polymerase II-specific"/>
    <property type="evidence" value="ECO:0007669"/>
    <property type="project" value="TreeGrafter"/>
</dbReference>
<accession>A0A9P7F7T4</accession>
<feature type="region of interest" description="Disordered" evidence="4">
    <location>
        <begin position="86"/>
        <end position="109"/>
    </location>
</feature>
<feature type="DNA-binding region" description="HMG box" evidence="3">
    <location>
        <begin position="67"/>
        <end position="144"/>
    </location>
</feature>
<protein>
    <recommendedName>
        <fullName evidence="5">HMG box domain-containing protein</fullName>
    </recommendedName>
</protein>
<feature type="compositionally biased region" description="Basic and acidic residues" evidence="4">
    <location>
        <begin position="52"/>
        <end position="63"/>
    </location>
</feature>
<comment type="caution">
    <text evidence="6">The sequence shown here is derived from an EMBL/GenBank/DDBJ whole genome shotgun (WGS) entry which is preliminary data.</text>
</comment>
<dbReference type="EMBL" id="JABBWM010000029">
    <property type="protein sequence ID" value="KAG2107981.1"/>
    <property type="molecule type" value="Genomic_DNA"/>
</dbReference>
<feature type="domain" description="HMG box" evidence="5">
    <location>
        <begin position="67"/>
        <end position="144"/>
    </location>
</feature>
<dbReference type="PROSITE" id="PS50118">
    <property type="entry name" value="HMG_BOX_2"/>
    <property type="match status" value="1"/>
</dbReference>
<dbReference type="InterPro" id="IPR036910">
    <property type="entry name" value="HMG_box_dom_sf"/>
</dbReference>
<dbReference type="SMART" id="SM00398">
    <property type="entry name" value="HMG"/>
    <property type="match status" value="1"/>
</dbReference>